<gene>
    <name evidence="2" type="ORF">SAMN02745673_00421</name>
</gene>
<sequence>MTDNLIVILTALNLEYEAVRQRLSNPCLHRHERGTRFEVGALPGTDHQVALGLTGKGNHPAAVLAERAIQEFSPMAIMFVGVAGALWDTTQLGDVVMATHVYAYHGGTSEDDGLKARPRVWESAHEISQIGNHLGRTGDWADPAPPGHRRPKVHFGAIAAGEVVQNSRISYEAEWIRATYNDALAIEMEAAGVAQAGHLSGSPVAIVRGISDRADGTKTSSEDSNWQPVAAANAAAFAVRLAKELINDREHKAMRDHTTPKQGYTVNNTSSGQVGIQAAHVTGSTVYLSGKSQELGRAGLITKLSTFREDLMREHSAGRIDELTYKAAEAEIDIASKALEEESPESKSAFVLALKRLHGLIGDVAELAVKVATFITAAQGIS</sequence>
<keyword evidence="3" id="KW-1185">Reference proteome</keyword>
<evidence type="ECO:0000313" key="2">
    <source>
        <dbReference type="EMBL" id="SJZ42794.1"/>
    </source>
</evidence>
<dbReference type="Proteomes" id="UP000190637">
    <property type="component" value="Unassembled WGS sequence"/>
</dbReference>
<dbReference type="GO" id="GO:0005829">
    <property type="term" value="C:cytosol"/>
    <property type="evidence" value="ECO:0007669"/>
    <property type="project" value="TreeGrafter"/>
</dbReference>
<dbReference type="InterPro" id="IPR000845">
    <property type="entry name" value="Nucleoside_phosphorylase_d"/>
</dbReference>
<accession>A0A1T4KK72</accession>
<dbReference type="RefSeq" id="WP_078759819.1">
    <property type="nucleotide sequence ID" value="NZ_FUWS01000001.1"/>
</dbReference>
<dbReference type="GO" id="GO:0008782">
    <property type="term" value="F:adenosylhomocysteine nucleosidase activity"/>
    <property type="evidence" value="ECO:0007669"/>
    <property type="project" value="TreeGrafter"/>
</dbReference>
<name>A0A1T4KK72_9ACTN</name>
<dbReference type="GO" id="GO:0009116">
    <property type="term" value="P:nucleoside metabolic process"/>
    <property type="evidence" value="ECO:0007669"/>
    <property type="project" value="InterPro"/>
</dbReference>
<dbReference type="SUPFAM" id="SSF53167">
    <property type="entry name" value="Purine and uridine phosphorylases"/>
    <property type="match status" value="1"/>
</dbReference>
<dbReference type="InterPro" id="IPR035994">
    <property type="entry name" value="Nucleoside_phosphorylase_sf"/>
</dbReference>
<dbReference type="PANTHER" id="PTHR46832:SF1">
    <property type="entry name" value="5'-METHYLTHIOADENOSINE_S-ADENOSYLHOMOCYSTEINE NUCLEOSIDASE"/>
    <property type="match status" value="1"/>
</dbReference>
<reference evidence="2 3" key="1">
    <citation type="submission" date="2017-02" db="EMBL/GenBank/DDBJ databases">
        <authorList>
            <person name="Peterson S.W."/>
        </authorList>
    </citation>
    <scope>NUCLEOTIDE SEQUENCE [LARGE SCALE GENOMIC DNA]</scope>
    <source>
        <strain evidence="2 3">DSM 45154</strain>
    </source>
</reference>
<dbReference type="OrthoDB" id="44283at2"/>
<dbReference type="AlphaFoldDB" id="A0A1T4KK72"/>
<dbReference type="STRING" id="1122192.SAMN02745673_00421"/>
<evidence type="ECO:0000313" key="3">
    <source>
        <dbReference type="Proteomes" id="UP000190637"/>
    </source>
</evidence>
<dbReference type="Gene3D" id="3.40.50.1580">
    <property type="entry name" value="Nucleoside phosphorylase domain"/>
    <property type="match status" value="1"/>
</dbReference>
<dbReference type="GO" id="GO:0008930">
    <property type="term" value="F:methylthioadenosine nucleosidase activity"/>
    <property type="evidence" value="ECO:0007669"/>
    <property type="project" value="TreeGrafter"/>
</dbReference>
<dbReference type="PANTHER" id="PTHR46832">
    <property type="entry name" value="5'-METHYLTHIOADENOSINE/S-ADENOSYLHOMOCYSTEINE NUCLEOSIDASE"/>
    <property type="match status" value="1"/>
</dbReference>
<dbReference type="CDD" id="cd09008">
    <property type="entry name" value="MTAN"/>
    <property type="match status" value="1"/>
</dbReference>
<evidence type="ECO:0000259" key="1">
    <source>
        <dbReference type="Pfam" id="PF01048"/>
    </source>
</evidence>
<dbReference type="Pfam" id="PF01048">
    <property type="entry name" value="PNP_UDP_1"/>
    <property type="match status" value="1"/>
</dbReference>
<dbReference type="GO" id="GO:0019284">
    <property type="term" value="P:L-methionine salvage from S-adenosylmethionine"/>
    <property type="evidence" value="ECO:0007669"/>
    <property type="project" value="TreeGrafter"/>
</dbReference>
<dbReference type="EMBL" id="FUWS01000001">
    <property type="protein sequence ID" value="SJZ42794.1"/>
    <property type="molecule type" value="Genomic_DNA"/>
</dbReference>
<feature type="domain" description="Nucleoside phosphorylase" evidence="1">
    <location>
        <begin position="6"/>
        <end position="241"/>
    </location>
</feature>
<organism evidence="2 3">
    <name type="scientific">Marinactinospora thermotolerans DSM 45154</name>
    <dbReference type="NCBI Taxonomy" id="1122192"/>
    <lineage>
        <taxon>Bacteria</taxon>
        <taxon>Bacillati</taxon>
        <taxon>Actinomycetota</taxon>
        <taxon>Actinomycetes</taxon>
        <taxon>Streptosporangiales</taxon>
        <taxon>Nocardiopsidaceae</taxon>
        <taxon>Marinactinospora</taxon>
    </lineage>
</organism>
<protein>
    <submittedName>
        <fullName evidence="2">Nucleoside phosphorylase</fullName>
    </submittedName>
</protein>
<proteinExistence type="predicted"/>